<evidence type="ECO:0000256" key="1">
    <source>
        <dbReference type="ARBA" id="ARBA00004123"/>
    </source>
</evidence>
<dbReference type="InterPro" id="IPR001138">
    <property type="entry name" value="Zn2Cys6_DnaBD"/>
</dbReference>
<name>A0A433DFT3_9FUNG</name>
<comment type="caution">
    <text evidence="8">The sequence shown here is derived from an EMBL/GenBank/DDBJ whole genome shotgun (WGS) entry which is preliminary data.</text>
</comment>
<feature type="domain" description="Zn(2)-C6 fungal-type" evidence="7">
    <location>
        <begin position="27"/>
        <end position="56"/>
    </location>
</feature>
<dbReference type="InterPro" id="IPR036864">
    <property type="entry name" value="Zn2-C6_fun-type_DNA-bd_sf"/>
</dbReference>
<proteinExistence type="predicted"/>
<keyword evidence="4" id="KW-0804">Transcription</keyword>
<dbReference type="CDD" id="cd12148">
    <property type="entry name" value="fungal_TF_MHR"/>
    <property type="match status" value="1"/>
</dbReference>
<evidence type="ECO:0000256" key="5">
    <source>
        <dbReference type="ARBA" id="ARBA00023242"/>
    </source>
</evidence>
<dbReference type="InterPro" id="IPR007219">
    <property type="entry name" value="XnlR_reg_dom"/>
</dbReference>
<feature type="region of interest" description="Disordered" evidence="6">
    <location>
        <begin position="101"/>
        <end position="141"/>
    </location>
</feature>
<dbReference type="Proteomes" id="UP000268093">
    <property type="component" value="Unassembled WGS sequence"/>
</dbReference>
<dbReference type="PANTHER" id="PTHR47338:SF5">
    <property type="entry name" value="ZN(II)2CYS6 TRANSCRIPTION FACTOR (EUROFUNG)"/>
    <property type="match status" value="1"/>
</dbReference>
<dbReference type="OrthoDB" id="1747771at2759"/>
<dbReference type="Pfam" id="PF04082">
    <property type="entry name" value="Fungal_trans"/>
    <property type="match status" value="1"/>
</dbReference>
<feature type="region of interest" description="Disordered" evidence="6">
    <location>
        <begin position="1"/>
        <end position="24"/>
    </location>
</feature>
<dbReference type="EMBL" id="RBNI01002045">
    <property type="protein sequence ID" value="RUP49698.1"/>
    <property type="molecule type" value="Genomic_DNA"/>
</dbReference>
<dbReference type="AlphaFoldDB" id="A0A433DFT3"/>
<evidence type="ECO:0000313" key="9">
    <source>
        <dbReference type="Proteomes" id="UP000268093"/>
    </source>
</evidence>
<accession>A0A433DFT3</accession>
<dbReference type="PANTHER" id="PTHR47338">
    <property type="entry name" value="ZN(II)2CYS6 TRANSCRIPTION FACTOR (EUROFUNG)-RELATED"/>
    <property type="match status" value="1"/>
</dbReference>
<keyword evidence="5" id="KW-0539">Nucleus</keyword>
<evidence type="ECO:0000259" key="7">
    <source>
        <dbReference type="PROSITE" id="PS00463"/>
    </source>
</evidence>
<protein>
    <recommendedName>
        <fullName evidence="7">Zn(2)-C6 fungal-type domain-containing protein</fullName>
    </recommendedName>
</protein>
<gene>
    <name evidence="8" type="ORF">BC936DRAFT_141755</name>
</gene>
<keyword evidence="9" id="KW-1185">Reference proteome</keyword>
<organism evidence="8 9">
    <name type="scientific">Jimgerdemannia flammicorona</name>
    <dbReference type="NCBI Taxonomy" id="994334"/>
    <lineage>
        <taxon>Eukaryota</taxon>
        <taxon>Fungi</taxon>
        <taxon>Fungi incertae sedis</taxon>
        <taxon>Mucoromycota</taxon>
        <taxon>Mucoromycotina</taxon>
        <taxon>Endogonomycetes</taxon>
        <taxon>Endogonales</taxon>
        <taxon>Endogonaceae</taxon>
        <taxon>Jimgerdemannia</taxon>
    </lineage>
</organism>
<dbReference type="GO" id="GO:0005634">
    <property type="term" value="C:nucleus"/>
    <property type="evidence" value="ECO:0007669"/>
    <property type="project" value="UniProtKB-SubCell"/>
</dbReference>
<evidence type="ECO:0000256" key="2">
    <source>
        <dbReference type="ARBA" id="ARBA00022723"/>
    </source>
</evidence>
<comment type="subcellular location">
    <subcellularLocation>
        <location evidence="1">Nucleus</location>
    </subcellularLocation>
</comment>
<evidence type="ECO:0000256" key="4">
    <source>
        <dbReference type="ARBA" id="ARBA00023163"/>
    </source>
</evidence>
<keyword evidence="2" id="KW-0479">Metal-binding</keyword>
<feature type="compositionally biased region" description="Polar residues" evidence="6">
    <location>
        <begin position="1"/>
        <end position="12"/>
    </location>
</feature>
<reference evidence="8 9" key="1">
    <citation type="journal article" date="2018" name="New Phytol.">
        <title>Phylogenomics of Endogonaceae and evolution of mycorrhizas within Mucoromycota.</title>
        <authorList>
            <person name="Chang Y."/>
            <person name="Desiro A."/>
            <person name="Na H."/>
            <person name="Sandor L."/>
            <person name="Lipzen A."/>
            <person name="Clum A."/>
            <person name="Barry K."/>
            <person name="Grigoriev I.V."/>
            <person name="Martin F.M."/>
            <person name="Stajich J.E."/>
            <person name="Smith M.E."/>
            <person name="Bonito G."/>
            <person name="Spatafora J.W."/>
        </authorList>
    </citation>
    <scope>NUCLEOTIDE SEQUENCE [LARGE SCALE GENOMIC DNA]</scope>
    <source>
        <strain evidence="8 9">GMNB39</strain>
    </source>
</reference>
<dbReference type="InterPro" id="IPR050815">
    <property type="entry name" value="TF_fung"/>
</dbReference>
<sequence>MVHKTNLSISTATDRDTPPPQHQRKAPCLVCSITQKPCDFKQPKCMRCMKGGFACCYPDETDDVSVQTARDLQGRLKTANERLQRLMLDIMANPLAAIPEKRRKLISSPEQTGLDDPSDSGYEDAGNLTDPEDDARHEKKGRTTVVKAEGPGMMPNTWKLSRDDNTGFFNIETDIQTVTELYTTFVNLINEGTIVDLPISIFGGATSPLSPVRRQSLNANNPLRREYGYIVPAPSTIRQLSDLLVPLNIDSFPVEMLDSLMHIYLQCSSYQPVDKAAILEDYISLKIPSVLQFSIWAATALHAHRCHFSEEEDAHLLEKLAKYSYKQARSLLDLDDTSWETFEVLINMQLYLMAVQQIRSAYTHFTMAVRMAQMLRLDDLCRDQSLSRCKRENYKRMWMHMAWYDLCYATYASQRTLMFPGGAVELGNPPTLQRLDTDDEYAAYRVEFLNYAVAGLNILVHNPVPYDPQAATAEELPPALWKLLQITTNWRESLSPIFAYPAEVPVENWTLRHRYLFCLHAQYFIVVLSVHKPYITLAADGDAELSKVGGFARKAMDICTRCADAITEIVQAYADARDYCCFMQIVDGVSQAARIHMINASRTDSDSLELALRARANLEKLVDLCGNGPMVRFKQTQGLVSGWEEFLSSSYL</sequence>
<dbReference type="PROSITE" id="PS00463">
    <property type="entry name" value="ZN2_CY6_FUNGAL_1"/>
    <property type="match status" value="1"/>
</dbReference>
<evidence type="ECO:0000256" key="6">
    <source>
        <dbReference type="SAM" id="MobiDB-lite"/>
    </source>
</evidence>
<evidence type="ECO:0000313" key="8">
    <source>
        <dbReference type="EMBL" id="RUP49698.1"/>
    </source>
</evidence>
<dbReference type="SUPFAM" id="SSF57701">
    <property type="entry name" value="Zn2/Cys6 DNA-binding domain"/>
    <property type="match status" value="1"/>
</dbReference>
<dbReference type="GO" id="GO:0000981">
    <property type="term" value="F:DNA-binding transcription factor activity, RNA polymerase II-specific"/>
    <property type="evidence" value="ECO:0007669"/>
    <property type="project" value="InterPro"/>
</dbReference>
<evidence type="ECO:0000256" key="3">
    <source>
        <dbReference type="ARBA" id="ARBA00023015"/>
    </source>
</evidence>
<dbReference type="GO" id="GO:0008270">
    <property type="term" value="F:zinc ion binding"/>
    <property type="evidence" value="ECO:0007669"/>
    <property type="project" value="InterPro"/>
</dbReference>
<keyword evidence="3" id="KW-0805">Transcription regulation</keyword>